<evidence type="ECO:0000313" key="5">
    <source>
        <dbReference type="EMBL" id="CEP23667.1"/>
    </source>
</evidence>
<feature type="transmembrane region" description="Helical" evidence="4">
    <location>
        <begin position="539"/>
        <end position="559"/>
    </location>
</feature>
<feature type="compositionally biased region" description="Low complexity" evidence="3">
    <location>
        <begin position="40"/>
        <end position="50"/>
    </location>
</feature>
<dbReference type="EMBL" id="CDQK01000005">
    <property type="protein sequence ID" value="CEP23667.1"/>
    <property type="molecule type" value="Genomic_DNA"/>
</dbReference>
<dbReference type="InterPro" id="IPR036259">
    <property type="entry name" value="MFS_trans_sf"/>
</dbReference>
<evidence type="ECO:0000256" key="2">
    <source>
        <dbReference type="ARBA" id="ARBA00006727"/>
    </source>
</evidence>
<gene>
    <name evidence="5" type="ORF">BN1211_4310</name>
</gene>
<dbReference type="Pfam" id="PF07690">
    <property type="entry name" value="MFS_1"/>
    <property type="match status" value="1"/>
</dbReference>
<feature type="transmembrane region" description="Helical" evidence="4">
    <location>
        <begin position="382"/>
        <end position="404"/>
    </location>
</feature>
<dbReference type="InterPro" id="IPR050327">
    <property type="entry name" value="Proton-linked_MCT"/>
</dbReference>
<accession>A0A0H5C6Y7</accession>
<dbReference type="GO" id="GO:0022857">
    <property type="term" value="F:transmembrane transporter activity"/>
    <property type="evidence" value="ECO:0007669"/>
    <property type="project" value="InterPro"/>
</dbReference>
<dbReference type="GO" id="GO:0016020">
    <property type="term" value="C:membrane"/>
    <property type="evidence" value="ECO:0007669"/>
    <property type="project" value="UniProtKB-SubCell"/>
</dbReference>
<proteinExistence type="inferred from homology"/>
<dbReference type="PANTHER" id="PTHR11360">
    <property type="entry name" value="MONOCARBOXYLATE TRANSPORTER"/>
    <property type="match status" value="1"/>
</dbReference>
<keyword evidence="4" id="KW-0472">Membrane</keyword>
<evidence type="ECO:0000256" key="4">
    <source>
        <dbReference type="SAM" id="Phobius"/>
    </source>
</evidence>
<sequence>MPVSFLSQSQGSQTRGNSSIPYTASEHAIEEESEYENESPRSSLSSSAISNSDSVTVRALVHGRSGSTCTGTTTRIGRIRSLRDQIADDNRSIIQEERLGKDNLDRHLQREFSIEDALRLRTNRATSFSVGENIEEHVPKRRASTVERVFTNVTTGTVDLPPDGGYGWVCCICALVVLFSTWGNNSAFGVYLSYYIDNDVFPGATQQDFAWIAGLIVFLAQFFAPFAVISERLIGFKTTMSIACVFHFVGYLLASFATKLWHLFVCQGVIVGISYSFLFVPACSIIPNWFLKKRAIASGILCSGTGLGGMVYSLSINALIQKTGDQRWSLRMVAIVTTVSLAIAIFFIKKRNQPPRQKVNWINFRDNLRAMFSTQILKAPQLWYITLWFSLALLGYNMTLFSFASSATALGLSQHQASVLTALINAAQAVGRPTMGLIADAYVGRVNYSIILNIVVIILIFGFWMVARSFTALLLCGLCLGFTLGVGNVMNSVLIADAFKAEDFAAAWSILNMVMAFFVLFVEVIALSLRDNSLSNPFLYAQIFAGCIFVVALLFLFPLREWHIKAMLGRRRAETQREVEEVQGRKVLSLPVSEDYVVKLDTKQENYNHLLSETPRGYIKRTLYPLKV</sequence>
<feature type="transmembrane region" description="Helical" evidence="4">
    <location>
        <begin position="328"/>
        <end position="348"/>
    </location>
</feature>
<feature type="transmembrane region" description="Helical" evidence="4">
    <location>
        <begin position="446"/>
        <end position="466"/>
    </location>
</feature>
<protein>
    <recommendedName>
        <fullName evidence="7">MFS general substrate transporter</fullName>
    </recommendedName>
</protein>
<dbReference type="SUPFAM" id="SSF103473">
    <property type="entry name" value="MFS general substrate transporter"/>
    <property type="match status" value="1"/>
</dbReference>
<feature type="transmembrane region" description="Helical" evidence="4">
    <location>
        <begin position="506"/>
        <end position="527"/>
    </location>
</feature>
<keyword evidence="4" id="KW-1133">Transmembrane helix</keyword>
<comment type="similarity">
    <text evidence="2">Belongs to the major facilitator superfamily. Monocarboxylate porter (TC 2.A.1.13) family.</text>
</comment>
<feature type="transmembrane region" description="Helical" evidence="4">
    <location>
        <begin position="472"/>
        <end position="494"/>
    </location>
</feature>
<dbReference type="Gene3D" id="1.20.1250.20">
    <property type="entry name" value="MFS general substrate transporter like domains"/>
    <property type="match status" value="2"/>
</dbReference>
<keyword evidence="4" id="KW-0812">Transmembrane</keyword>
<dbReference type="AlphaFoldDB" id="A0A0H5C6Y7"/>
<comment type="subcellular location">
    <subcellularLocation>
        <location evidence="1">Membrane</location>
        <topology evidence="1">Multi-pass membrane protein</topology>
    </subcellularLocation>
</comment>
<feature type="region of interest" description="Disordered" evidence="3">
    <location>
        <begin position="1"/>
        <end position="50"/>
    </location>
</feature>
<evidence type="ECO:0000256" key="1">
    <source>
        <dbReference type="ARBA" id="ARBA00004141"/>
    </source>
</evidence>
<dbReference type="Proteomes" id="UP000038830">
    <property type="component" value="Unassembled WGS sequence"/>
</dbReference>
<dbReference type="PANTHER" id="PTHR11360:SF315">
    <property type="entry name" value="TRANSPORTER MCH2-RELATED"/>
    <property type="match status" value="1"/>
</dbReference>
<reference evidence="6" key="1">
    <citation type="journal article" date="2015" name="J. Biotechnol.">
        <title>The structure of the Cyberlindnera jadinii genome and its relation to Candida utilis analyzed by the occurrence of single nucleotide polymorphisms.</title>
        <authorList>
            <person name="Rupp O."/>
            <person name="Brinkrolf K."/>
            <person name="Buerth C."/>
            <person name="Kunigo M."/>
            <person name="Schneider J."/>
            <person name="Jaenicke S."/>
            <person name="Goesmann A."/>
            <person name="Puehler A."/>
            <person name="Jaeger K.-E."/>
            <person name="Ernst J.F."/>
        </authorList>
    </citation>
    <scope>NUCLEOTIDE SEQUENCE [LARGE SCALE GENOMIC DNA]</scope>
    <source>
        <strain evidence="6">ATCC 18201 / CBS 1600 / BCRC 20928 / JCM 3617 / NBRC 0987 / NRRL Y-1542</strain>
    </source>
</reference>
<evidence type="ECO:0000256" key="3">
    <source>
        <dbReference type="SAM" id="MobiDB-lite"/>
    </source>
</evidence>
<dbReference type="InterPro" id="IPR011701">
    <property type="entry name" value="MFS"/>
</dbReference>
<evidence type="ECO:0000313" key="6">
    <source>
        <dbReference type="Proteomes" id="UP000038830"/>
    </source>
</evidence>
<feature type="transmembrane region" description="Helical" evidence="4">
    <location>
        <begin position="260"/>
        <end position="283"/>
    </location>
</feature>
<feature type="transmembrane region" description="Helical" evidence="4">
    <location>
        <begin position="295"/>
        <end position="316"/>
    </location>
</feature>
<organism evidence="5 6">
    <name type="scientific">Cyberlindnera jadinii (strain ATCC 18201 / CBS 1600 / BCRC 20928 / JCM 3617 / NBRC 0987 / NRRL Y-1542)</name>
    <name type="common">Torula yeast</name>
    <name type="synonym">Candida utilis</name>
    <dbReference type="NCBI Taxonomy" id="983966"/>
    <lineage>
        <taxon>Eukaryota</taxon>
        <taxon>Fungi</taxon>
        <taxon>Dikarya</taxon>
        <taxon>Ascomycota</taxon>
        <taxon>Saccharomycotina</taxon>
        <taxon>Saccharomycetes</taxon>
        <taxon>Phaffomycetales</taxon>
        <taxon>Phaffomycetaceae</taxon>
        <taxon>Cyberlindnera</taxon>
    </lineage>
</organism>
<feature type="compositionally biased region" description="Polar residues" evidence="3">
    <location>
        <begin position="1"/>
        <end position="22"/>
    </location>
</feature>
<evidence type="ECO:0008006" key="7">
    <source>
        <dbReference type="Google" id="ProtNLM"/>
    </source>
</evidence>
<feature type="transmembrane region" description="Helical" evidence="4">
    <location>
        <begin position="209"/>
        <end position="229"/>
    </location>
</feature>
<name>A0A0H5C6Y7_CYBJN</name>
<feature type="transmembrane region" description="Helical" evidence="4">
    <location>
        <begin position="236"/>
        <end position="254"/>
    </location>
</feature>
<dbReference type="CDD" id="cd17352">
    <property type="entry name" value="MFS_MCT_SLC16"/>
    <property type="match status" value="1"/>
</dbReference>